<comment type="caution">
    <text evidence="11">The sequence shown here is derived from an EMBL/GenBank/DDBJ whole genome shotgun (WGS) entry which is preliminary data.</text>
</comment>
<protein>
    <recommendedName>
        <fullName evidence="9">Glyceraldehyde-3-phosphate dehydrogenase</fullName>
        <ecNumber evidence="9">1.2.1.-</ecNumber>
    </recommendedName>
</protein>
<dbReference type="FunFam" id="3.30.360.10:FF:000002">
    <property type="entry name" value="Glyceraldehyde-3-phosphate dehydrogenase"/>
    <property type="match status" value="1"/>
</dbReference>
<organism evidence="11 12">
    <name type="scientific">Jiella flava</name>
    <dbReference type="NCBI Taxonomy" id="2816857"/>
    <lineage>
        <taxon>Bacteria</taxon>
        <taxon>Pseudomonadati</taxon>
        <taxon>Pseudomonadota</taxon>
        <taxon>Alphaproteobacteria</taxon>
        <taxon>Hyphomicrobiales</taxon>
        <taxon>Aurantimonadaceae</taxon>
        <taxon>Jiella</taxon>
    </lineage>
</organism>
<dbReference type="CDD" id="cd05214">
    <property type="entry name" value="GAPDH_I_N"/>
    <property type="match status" value="1"/>
</dbReference>
<keyword evidence="3 9" id="KW-0560">Oxidoreductase</keyword>
<evidence type="ECO:0000256" key="9">
    <source>
        <dbReference type="RuleBase" id="RU361160"/>
    </source>
</evidence>
<keyword evidence="6" id="KW-0520">NAD</keyword>
<keyword evidence="12" id="KW-1185">Reference proteome</keyword>
<evidence type="ECO:0000256" key="2">
    <source>
        <dbReference type="ARBA" id="ARBA00011881"/>
    </source>
</evidence>
<dbReference type="FunFam" id="3.40.50.720:FF:000001">
    <property type="entry name" value="Glyceraldehyde-3-phosphate dehydrogenase"/>
    <property type="match status" value="1"/>
</dbReference>
<dbReference type="PROSITE" id="PS00071">
    <property type="entry name" value="GAPDH"/>
    <property type="match status" value="1"/>
</dbReference>
<dbReference type="InterPro" id="IPR006424">
    <property type="entry name" value="Glyceraldehyde-3-P_DH_1"/>
</dbReference>
<evidence type="ECO:0000256" key="3">
    <source>
        <dbReference type="ARBA" id="ARBA00023002"/>
    </source>
</evidence>
<feature type="binding site" evidence="6">
    <location>
        <position position="319"/>
    </location>
    <ligand>
        <name>NAD(+)</name>
        <dbReference type="ChEBI" id="CHEBI:57540"/>
    </ligand>
</feature>
<feature type="binding site" evidence="6">
    <location>
        <begin position="12"/>
        <end position="13"/>
    </location>
    <ligand>
        <name>NAD(+)</name>
        <dbReference type="ChEBI" id="CHEBI:57540"/>
    </ligand>
</feature>
<evidence type="ECO:0000256" key="4">
    <source>
        <dbReference type="PIRSR" id="PIRSR000149-1"/>
    </source>
</evidence>
<dbReference type="InterPro" id="IPR020829">
    <property type="entry name" value="GlycerAld_3-P_DH_cat"/>
</dbReference>
<dbReference type="InterPro" id="IPR036291">
    <property type="entry name" value="NAD(P)-bd_dom_sf"/>
</dbReference>
<name>A0A939JW92_9HYPH</name>
<feature type="binding site" evidence="5">
    <location>
        <begin position="155"/>
        <end position="157"/>
    </location>
    <ligand>
        <name>D-glyceraldehyde 3-phosphate</name>
        <dbReference type="ChEBI" id="CHEBI:59776"/>
    </ligand>
</feature>
<dbReference type="Pfam" id="PF02800">
    <property type="entry name" value="Gp_dh_C"/>
    <property type="match status" value="1"/>
</dbReference>
<evidence type="ECO:0000313" key="11">
    <source>
        <dbReference type="EMBL" id="MBO0662061.1"/>
    </source>
</evidence>
<evidence type="ECO:0000256" key="6">
    <source>
        <dbReference type="PIRSR" id="PIRSR000149-3"/>
    </source>
</evidence>
<evidence type="ECO:0000256" key="7">
    <source>
        <dbReference type="PIRSR" id="PIRSR000149-4"/>
    </source>
</evidence>
<dbReference type="GO" id="GO:0050661">
    <property type="term" value="F:NADP binding"/>
    <property type="evidence" value="ECO:0007669"/>
    <property type="project" value="InterPro"/>
</dbReference>
<dbReference type="InterPro" id="IPR020831">
    <property type="entry name" value="GlycerAld/Erythrose_P_DH"/>
</dbReference>
<comment type="similarity">
    <text evidence="1 8">Belongs to the glyceraldehyde-3-phosphate dehydrogenase family.</text>
</comment>
<reference evidence="11" key="1">
    <citation type="submission" date="2021-03" db="EMBL/GenBank/DDBJ databases">
        <title>Whole genome sequence of Jiella sp. CQZ9-1.</title>
        <authorList>
            <person name="Tuo L."/>
        </authorList>
    </citation>
    <scope>NUCLEOTIDE SEQUENCE</scope>
    <source>
        <strain evidence="11">CQZ9-1</strain>
    </source>
</reference>
<feature type="active site" description="Nucleophile" evidence="4">
    <location>
        <position position="156"/>
    </location>
</feature>
<dbReference type="NCBIfam" id="TIGR01534">
    <property type="entry name" value="GAPDH-I"/>
    <property type="match status" value="1"/>
</dbReference>
<feature type="binding site" evidence="6">
    <location>
        <position position="36"/>
    </location>
    <ligand>
        <name>NAD(+)</name>
        <dbReference type="ChEBI" id="CHEBI:57540"/>
    </ligand>
</feature>
<dbReference type="SUPFAM" id="SSF55347">
    <property type="entry name" value="Glyceraldehyde-3-phosphate dehydrogenase-like, C-terminal domain"/>
    <property type="match status" value="1"/>
</dbReference>
<dbReference type="InterPro" id="IPR020830">
    <property type="entry name" value="GlycerAld_3-P_DH_AS"/>
</dbReference>
<dbReference type="EMBL" id="JAFMPP010000003">
    <property type="protein sequence ID" value="MBO0662061.1"/>
    <property type="molecule type" value="Genomic_DNA"/>
</dbReference>
<dbReference type="GO" id="GO:0006006">
    <property type="term" value="P:glucose metabolic process"/>
    <property type="evidence" value="ECO:0007669"/>
    <property type="project" value="InterPro"/>
</dbReference>
<dbReference type="PANTHER" id="PTHR43148">
    <property type="entry name" value="GLYCERALDEHYDE-3-PHOSPHATE DEHYDROGENASE 2"/>
    <property type="match status" value="1"/>
</dbReference>
<dbReference type="InterPro" id="IPR020828">
    <property type="entry name" value="GlycerAld_3-P_DH_NAD(P)-bd"/>
</dbReference>
<gene>
    <name evidence="11" type="primary">gap</name>
    <name evidence="11" type="ORF">J1C48_05705</name>
</gene>
<dbReference type="CDD" id="cd18126">
    <property type="entry name" value="GAPDH_I_C"/>
    <property type="match status" value="1"/>
</dbReference>
<proteinExistence type="inferred from homology"/>
<feature type="binding site" evidence="6">
    <location>
        <position position="122"/>
    </location>
    <ligand>
        <name>NAD(+)</name>
        <dbReference type="ChEBI" id="CHEBI:57540"/>
    </ligand>
</feature>
<evidence type="ECO:0000259" key="10">
    <source>
        <dbReference type="SMART" id="SM00846"/>
    </source>
</evidence>
<dbReference type="Gene3D" id="3.40.50.720">
    <property type="entry name" value="NAD(P)-binding Rossmann-like Domain"/>
    <property type="match status" value="1"/>
</dbReference>
<keyword evidence="6" id="KW-0547">Nucleotide-binding</keyword>
<evidence type="ECO:0000256" key="1">
    <source>
        <dbReference type="ARBA" id="ARBA00007406"/>
    </source>
</evidence>
<dbReference type="GO" id="GO:0051287">
    <property type="term" value="F:NAD binding"/>
    <property type="evidence" value="ECO:0007669"/>
    <property type="project" value="InterPro"/>
</dbReference>
<feature type="binding site" evidence="6">
    <location>
        <position position="80"/>
    </location>
    <ligand>
        <name>NAD(+)</name>
        <dbReference type="ChEBI" id="CHEBI:57540"/>
    </ligand>
</feature>
<feature type="site" description="Activates thiol group during catalysis" evidence="7">
    <location>
        <position position="183"/>
    </location>
</feature>
<dbReference type="Proteomes" id="UP000664122">
    <property type="component" value="Unassembled WGS sequence"/>
</dbReference>
<dbReference type="GO" id="GO:0016620">
    <property type="term" value="F:oxidoreductase activity, acting on the aldehyde or oxo group of donors, NAD or NADP as acceptor"/>
    <property type="evidence" value="ECO:0007669"/>
    <property type="project" value="InterPro"/>
</dbReference>
<evidence type="ECO:0000256" key="8">
    <source>
        <dbReference type="RuleBase" id="RU000397"/>
    </source>
</evidence>
<dbReference type="PIRSF" id="PIRSF000149">
    <property type="entry name" value="GAP_DH"/>
    <property type="match status" value="1"/>
</dbReference>
<comment type="subunit">
    <text evidence="2">Homotetramer.</text>
</comment>
<feature type="binding site" evidence="5">
    <location>
        <position position="237"/>
    </location>
    <ligand>
        <name>D-glyceraldehyde 3-phosphate</name>
        <dbReference type="ChEBI" id="CHEBI:59776"/>
    </ligand>
</feature>
<accession>A0A939JW92</accession>
<dbReference type="EC" id="1.2.1.-" evidence="9"/>
<feature type="binding site" evidence="5">
    <location>
        <begin position="214"/>
        <end position="215"/>
    </location>
    <ligand>
        <name>D-glyceraldehyde 3-phosphate</name>
        <dbReference type="ChEBI" id="CHEBI:59776"/>
    </ligand>
</feature>
<evidence type="ECO:0000313" key="12">
    <source>
        <dbReference type="Proteomes" id="UP000664122"/>
    </source>
</evidence>
<dbReference type="SMART" id="SM00846">
    <property type="entry name" value="Gp_dh_N"/>
    <property type="match status" value="1"/>
</dbReference>
<evidence type="ECO:0000256" key="5">
    <source>
        <dbReference type="PIRSR" id="PIRSR000149-2"/>
    </source>
</evidence>
<dbReference type="SUPFAM" id="SSF51735">
    <property type="entry name" value="NAD(P)-binding Rossmann-fold domains"/>
    <property type="match status" value="1"/>
</dbReference>
<dbReference type="Gene3D" id="3.30.360.10">
    <property type="entry name" value="Dihydrodipicolinate Reductase, domain 2"/>
    <property type="match status" value="1"/>
</dbReference>
<dbReference type="PRINTS" id="PR00078">
    <property type="entry name" value="G3PDHDRGNASE"/>
</dbReference>
<feature type="binding site" evidence="5">
    <location>
        <position position="186"/>
    </location>
    <ligand>
        <name>D-glyceraldehyde 3-phosphate</name>
        <dbReference type="ChEBI" id="CHEBI:59776"/>
    </ligand>
</feature>
<dbReference type="AlphaFoldDB" id="A0A939JW92"/>
<dbReference type="RefSeq" id="WP_207256817.1">
    <property type="nucleotide sequence ID" value="NZ_JAFMPP010000003.1"/>
</dbReference>
<sequence>MAVRVAINGFGRIGRNVLRAIVESGRTDIEVVAINDLGPVETNAHLIRYDSVHGRFPGEVKVEGDTIDIGRGPIKVTAERDPKALPWGEFDIDVAMECTGIFTDPAKASAHLEAGAKKVLISGPLSNASGAEKTIVFGVNHQTLTANDTVASNASCTTNCLAPVAKVLNDAIGIDKGFMTTIHSYTGDQPTLDTLHKDLYRARAAALSMIPTSTGAAKAVGLVLPELNGRLDGVAIRVPTPNVSVVDFKFLAKRQTSVDEVQEAIRAAANGPLKGILGFTDDKNVSSDFNHDPHSSVFHMDQTKVMDGNLVRVMSWYDNEWGFSNRMSDTAIAMHNA</sequence>
<dbReference type="Pfam" id="PF00044">
    <property type="entry name" value="Gp_dh_N"/>
    <property type="match status" value="1"/>
</dbReference>
<feature type="domain" description="Glyceraldehyde 3-phosphate dehydrogenase NAD(P) binding" evidence="10">
    <location>
        <begin position="3"/>
        <end position="156"/>
    </location>
</feature>